<dbReference type="PANTHER" id="PTHR24637">
    <property type="entry name" value="COLLAGEN"/>
    <property type="match status" value="1"/>
</dbReference>
<accession>A0A914D6D2</accession>
<dbReference type="InterPro" id="IPR008160">
    <property type="entry name" value="Collagen"/>
</dbReference>
<evidence type="ECO:0000313" key="3">
    <source>
        <dbReference type="Proteomes" id="UP000887540"/>
    </source>
</evidence>
<organism evidence="3 4">
    <name type="scientific">Acrobeloides nanus</name>
    <dbReference type="NCBI Taxonomy" id="290746"/>
    <lineage>
        <taxon>Eukaryota</taxon>
        <taxon>Metazoa</taxon>
        <taxon>Ecdysozoa</taxon>
        <taxon>Nematoda</taxon>
        <taxon>Chromadorea</taxon>
        <taxon>Rhabditida</taxon>
        <taxon>Tylenchina</taxon>
        <taxon>Cephalobomorpha</taxon>
        <taxon>Cephaloboidea</taxon>
        <taxon>Cephalobidae</taxon>
        <taxon>Acrobeloides</taxon>
    </lineage>
</organism>
<keyword evidence="1" id="KW-0677">Repeat</keyword>
<name>A0A914D6D2_9BILA</name>
<evidence type="ECO:0000256" key="1">
    <source>
        <dbReference type="ARBA" id="ARBA00022737"/>
    </source>
</evidence>
<dbReference type="AlphaFoldDB" id="A0A914D6D2"/>
<protein>
    <submittedName>
        <fullName evidence="4">Collagen triple helix repeat protein</fullName>
    </submittedName>
</protein>
<evidence type="ECO:0000256" key="2">
    <source>
        <dbReference type="SAM" id="MobiDB-lite"/>
    </source>
</evidence>
<dbReference type="PANTHER" id="PTHR24637:SF420">
    <property type="entry name" value="NEMATODE CUTICLE COLLAGEN N-TERMINAL DOMAIN-CONTAINING PROTEIN"/>
    <property type="match status" value="1"/>
</dbReference>
<feature type="compositionally biased region" description="Basic residues" evidence="2">
    <location>
        <begin position="274"/>
        <end position="283"/>
    </location>
</feature>
<reference evidence="4" key="1">
    <citation type="submission" date="2022-11" db="UniProtKB">
        <authorList>
            <consortium name="WormBaseParasite"/>
        </authorList>
    </citation>
    <scope>IDENTIFICATION</scope>
</reference>
<feature type="compositionally biased region" description="Pro residues" evidence="2">
    <location>
        <begin position="109"/>
        <end position="121"/>
    </location>
</feature>
<feature type="compositionally biased region" description="Pro residues" evidence="2">
    <location>
        <begin position="142"/>
        <end position="160"/>
    </location>
</feature>
<evidence type="ECO:0000313" key="4">
    <source>
        <dbReference type="WBParaSite" id="ACRNAN_scaffold1927.g27563.t1"/>
    </source>
</evidence>
<keyword evidence="3" id="KW-1185">Reference proteome</keyword>
<feature type="compositionally biased region" description="Pro residues" evidence="2">
    <location>
        <begin position="174"/>
        <end position="184"/>
    </location>
</feature>
<feature type="region of interest" description="Disordered" evidence="2">
    <location>
        <begin position="60"/>
        <end position="378"/>
    </location>
</feature>
<feature type="compositionally biased region" description="Gly residues" evidence="2">
    <location>
        <begin position="200"/>
        <end position="209"/>
    </location>
</feature>
<dbReference type="Proteomes" id="UP000887540">
    <property type="component" value="Unplaced"/>
</dbReference>
<sequence>MMLSHVELCKIESRDIWKQMSFSSPDKKHRNVRSANNNPYAGVPYAASSGSNGACCACSQGAPGPRGPPGKDGVSGNDGSPGTDGFNGRNGKYLPAPPLNEHTCQKCPPGTPGPPGYPGPKGPRGDPGKSGTPGKEGDNNRPGPPGPPGQRGEPGPPGPHGPFGDRGKVLNGAPPGPSGPPGKPGPRGAPGGRGHDGKPGIPGIGGMRGPVGDRGNSGNAGLPGPLGPPGELGEPGSCEHCQNDKGASPAAAEAPSIQYGAENVAVPSSGPVPRAHRNGHSRPRAQNAKDEYVEDGYNQKEQQPEIVALPAAPAPAPDSNEHAYKNNPAPVLREDYEHQQKQRGVKQQQNVDPAPLDDNYDELSENQNEKSDYFGLTH</sequence>
<dbReference type="Pfam" id="PF01391">
    <property type="entry name" value="Collagen"/>
    <property type="match status" value="1"/>
</dbReference>
<dbReference type="WBParaSite" id="ACRNAN_scaffold1927.g27563.t1">
    <property type="protein sequence ID" value="ACRNAN_scaffold1927.g27563.t1"/>
    <property type="gene ID" value="ACRNAN_scaffold1927.g27563"/>
</dbReference>
<proteinExistence type="predicted"/>